<organism evidence="4">
    <name type="scientific">Anisakis simplex</name>
    <name type="common">Herring worm</name>
    <dbReference type="NCBI Taxonomy" id="6269"/>
    <lineage>
        <taxon>Eukaryota</taxon>
        <taxon>Metazoa</taxon>
        <taxon>Ecdysozoa</taxon>
        <taxon>Nematoda</taxon>
        <taxon>Chromadorea</taxon>
        <taxon>Rhabditida</taxon>
        <taxon>Spirurina</taxon>
        <taxon>Ascaridomorpha</taxon>
        <taxon>Ascaridoidea</taxon>
        <taxon>Anisakidae</taxon>
        <taxon>Anisakis</taxon>
        <taxon>Anisakis simplex complex</taxon>
    </lineage>
</organism>
<proteinExistence type="predicted"/>
<dbReference type="WBParaSite" id="ASIM_0000596101-mRNA-1">
    <property type="protein sequence ID" value="ASIM_0000596101-mRNA-1"/>
    <property type="gene ID" value="ASIM_0000596101"/>
</dbReference>
<dbReference type="PANTHER" id="PTHR23312">
    <property type="entry name" value="ARMC5 ARMADILLO REPEAT-CONTAINING -RELATED"/>
    <property type="match status" value="1"/>
</dbReference>
<dbReference type="AlphaFoldDB" id="A0A0M3JEB7"/>
<reference evidence="4" key="1">
    <citation type="submission" date="2017-02" db="UniProtKB">
        <authorList>
            <consortium name="WormBaseParasite"/>
        </authorList>
    </citation>
    <scope>IDENTIFICATION</scope>
</reference>
<name>A0A0M3JEB7_ANISI</name>
<reference evidence="2 3" key="2">
    <citation type="submission" date="2018-11" db="EMBL/GenBank/DDBJ databases">
        <authorList>
            <consortium name="Pathogen Informatics"/>
        </authorList>
    </citation>
    <scope>NUCLEOTIDE SEQUENCE [LARGE SCALE GENOMIC DNA]</scope>
</reference>
<gene>
    <name evidence="2" type="ORF">ASIM_LOCUS5746</name>
</gene>
<dbReference type="PANTHER" id="PTHR23312:SF8">
    <property type="entry name" value="ARMADILLO REPEAT-CONTAINING PROTEIN 5"/>
    <property type="match status" value="1"/>
</dbReference>
<evidence type="ECO:0000313" key="3">
    <source>
        <dbReference type="Proteomes" id="UP000267096"/>
    </source>
</evidence>
<dbReference type="OrthoDB" id="5820640at2759"/>
<dbReference type="Proteomes" id="UP000267096">
    <property type="component" value="Unassembled WGS sequence"/>
</dbReference>
<evidence type="ECO:0000313" key="2">
    <source>
        <dbReference type="EMBL" id="VDK26012.1"/>
    </source>
</evidence>
<sequence length="204" mass="23984">MGDSDKSCDLETDTTQQVDQSKESSDYEKEQEALLDKQVSDILSLINLSLIINNHKFMKLQIIMDEVFILSWQSHVQFNLPVLITEEILDVFIRYLSESPNMDLKAARALKRIARSENMIERFILLQFHTRVLHTLSRINCRLNRYIERCEYCWERAEYADEILREFALHVDSPLGSALIKDYFKSSNVIHRVKTSIMLVQLIR</sequence>
<dbReference type="GO" id="GO:0009653">
    <property type="term" value="P:anatomical structure morphogenesis"/>
    <property type="evidence" value="ECO:0007669"/>
    <property type="project" value="TreeGrafter"/>
</dbReference>
<keyword evidence="3" id="KW-1185">Reference proteome</keyword>
<evidence type="ECO:0000256" key="1">
    <source>
        <dbReference type="SAM" id="MobiDB-lite"/>
    </source>
</evidence>
<accession>A0A0M3JEB7</accession>
<evidence type="ECO:0000313" key="4">
    <source>
        <dbReference type="WBParaSite" id="ASIM_0000596101-mRNA-1"/>
    </source>
</evidence>
<dbReference type="GO" id="GO:0005829">
    <property type="term" value="C:cytosol"/>
    <property type="evidence" value="ECO:0007669"/>
    <property type="project" value="TreeGrafter"/>
</dbReference>
<dbReference type="EMBL" id="UYRR01011603">
    <property type="protein sequence ID" value="VDK26012.1"/>
    <property type="molecule type" value="Genomic_DNA"/>
</dbReference>
<protein>
    <submittedName>
        <fullName evidence="2 4">Uncharacterized protein</fullName>
    </submittedName>
</protein>
<feature type="region of interest" description="Disordered" evidence="1">
    <location>
        <begin position="1"/>
        <end position="27"/>
    </location>
</feature>